<dbReference type="EMBL" id="OZ026884">
    <property type="protein sequence ID" value="CAL1241756.1"/>
    <property type="molecule type" value="Genomic_DNA"/>
</dbReference>
<evidence type="ECO:0000256" key="1">
    <source>
        <dbReference type="ARBA" id="ARBA00006821"/>
    </source>
</evidence>
<accession>A0ABM9NM84</accession>
<dbReference type="InterPro" id="IPR004300">
    <property type="entry name" value="Glyco_hydro_57_N"/>
</dbReference>
<dbReference type="InterPro" id="IPR011330">
    <property type="entry name" value="Glyco_hydro/deAcase_b/a-brl"/>
</dbReference>
<dbReference type="InterPro" id="IPR052046">
    <property type="entry name" value="GH57_Enzymes"/>
</dbReference>
<dbReference type="Proteomes" id="UP001497493">
    <property type="component" value="Chromosome"/>
</dbReference>
<protein>
    <submittedName>
        <fullName evidence="4">Glycosyl hydrolase family 57</fullName>
    </submittedName>
</protein>
<keyword evidence="2" id="KW-0119">Carbohydrate metabolism</keyword>
<organism evidence="4 5">
    <name type="scientific">Candidatus Methylocalor cossyra</name>
    <dbReference type="NCBI Taxonomy" id="3108543"/>
    <lineage>
        <taxon>Bacteria</taxon>
        <taxon>Pseudomonadati</taxon>
        <taxon>Pseudomonadota</taxon>
        <taxon>Gammaproteobacteria</taxon>
        <taxon>Methylococcales</taxon>
        <taxon>Methylococcaceae</taxon>
        <taxon>Candidatus Methylocalor</taxon>
    </lineage>
</organism>
<dbReference type="Pfam" id="PF03065">
    <property type="entry name" value="Glyco_hydro_57"/>
    <property type="match status" value="1"/>
</dbReference>
<reference evidence="4 5" key="1">
    <citation type="submission" date="2024-04" db="EMBL/GenBank/DDBJ databases">
        <authorList>
            <person name="Cremers G."/>
        </authorList>
    </citation>
    <scope>NUCLEOTIDE SEQUENCE [LARGE SCALE GENOMIC DNA]</scope>
    <source>
        <strain evidence="4">MeCH1-AG</strain>
    </source>
</reference>
<dbReference type="SUPFAM" id="SSF88713">
    <property type="entry name" value="Glycoside hydrolase/deacetylase"/>
    <property type="match status" value="1"/>
</dbReference>
<sequence>MSVIHHALVLNLHQPPGNLEHLLTEQPWEAREILYAYDRIPRVLWNFEDVARVHLSLSGTLLETLSNPDFQSKVYGIVDCGSLLWHLQNERIIEVLGTGYYHPVFPLIPEADHAEQVSRWQGIARHLFWREHFPGFWPPEMGFAMELIPLLKRFGYRYVIVDSEHVEPVTPMNWHEVRYRPHIARHAGEDIIVVVRDRELSDAQESGMDYVWFAKEVAERTQWCDFEPLVTTCTDGENGGWFRNTSIDHNFWGAFYRELLEEARKNGLIRPVFIKDYLARHEPWGEVKVKTGAWNTGWHHGRDFLQWTGSQAQKDSLARVRAVSAAVHEALQEAEERELGDQERRELEDAHWRLLRAETSCNFYWGENWVNRCHADLDAAEATLQRFRAKKYSLSGDPGWDLG</sequence>
<dbReference type="RefSeq" id="WP_348758249.1">
    <property type="nucleotide sequence ID" value="NZ_OZ026884.1"/>
</dbReference>
<dbReference type="PANTHER" id="PTHR36306">
    <property type="entry name" value="ALPHA-AMYLASE-RELATED-RELATED"/>
    <property type="match status" value="1"/>
</dbReference>
<evidence type="ECO:0000313" key="5">
    <source>
        <dbReference type="Proteomes" id="UP001497493"/>
    </source>
</evidence>
<evidence type="ECO:0000313" key="4">
    <source>
        <dbReference type="EMBL" id="CAL1241756.1"/>
    </source>
</evidence>
<dbReference type="Gene3D" id="3.20.110.20">
    <property type="match status" value="1"/>
</dbReference>
<feature type="domain" description="Glycoside hydrolase family 57 N-terminal" evidence="3">
    <location>
        <begin position="53"/>
        <end position="289"/>
    </location>
</feature>
<keyword evidence="4" id="KW-0378">Hydrolase</keyword>
<evidence type="ECO:0000259" key="3">
    <source>
        <dbReference type="Pfam" id="PF03065"/>
    </source>
</evidence>
<comment type="similarity">
    <text evidence="1">Belongs to the glycosyl hydrolase 57 family.</text>
</comment>
<evidence type="ECO:0000256" key="2">
    <source>
        <dbReference type="ARBA" id="ARBA00023277"/>
    </source>
</evidence>
<dbReference type="PANTHER" id="PTHR36306:SF5">
    <property type="entry name" value="SLR1535 PROTEIN"/>
    <property type="match status" value="1"/>
</dbReference>
<name>A0ABM9NM84_9GAMM</name>
<proteinExistence type="inferred from homology"/>
<dbReference type="GO" id="GO:0016787">
    <property type="term" value="F:hydrolase activity"/>
    <property type="evidence" value="ECO:0007669"/>
    <property type="project" value="UniProtKB-KW"/>
</dbReference>
<keyword evidence="5" id="KW-1185">Reference proteome</keyword>
<gene>
    <name evidence="4" type="ORF">MECH1_V1_2980</name>
</gene>